<sequence length="375" mass="41974">MSVDEIFLSETVLERISKSKHVPLTNTSSIIQYFHALFEQRASSLYRVWELLLQRWVTFTAGQRLQSRACVPFVSRLDEVRLELGNCIERVIRIEKLANKVGIQLKGVLQELMASSATIYPPELTCDDCSAALRATSFAMPPPSFSRTMSYIHYISENNGLEISYKAKLISSRAREVSNKIPMMPSNHEHVIIELEKLGREFDIGVSPRTNLKDYMGSSKKLFASLSNALLQRRSIRRKRLLKHPFARDIVKDVTSESDSSSSSSLQAQLMEESKGAQASSRMTESQLEDPHKSSLLSYLLVHDESTHLHPFSNYSSHTHMQSTASFTSKSSSSFLNSVAPLPPPPLSSSFSLEETCDMMRSCGVSVLDVGVKMG</sequence>
<dbReference type="Proteomes" id="UP001057375">
    <property type="component" value="Unassembled WGS sequence"/>
</dbReference>
<feature type="non-terminal residue" evidence="2">
    <location>
        <position position="375"/>
    </location>
</feature>
<evidence type="ECO:0000256" key="1">
    <source>
        <dbReference type="SAM" id="MobiDB-lite"/>
    </source>
</evidence>
<keyword evidence="3" id="KW-1185">Reference proteome</keyword>
<reference evidence="2" key="1">
    <citation type="submission" date="2022-03" db="EMBL/GenBank/DDBJ databases">
        <title>Draft genome sequence of Aduncisulcus paluster, a free-living microaerophilic Fornicata.</title>
        <authorList>
            <person name="Yuyama I."/>
            <person name="Kume K."/>
            <person name="Tamura T."/>
            <person name="Inagaki Y."/>
            <person name="Hashimoto T."/>
        </authorList>
    </citation>
    <scope>NUCLEOTIDE SEQUENCE</scope>
    <source>
        <strain evidence="2">NY0171</strain>
    </source>
</reference>
<organism evidence="2 3">
    <name type="scientific">Aduncisulcus paluster</name>
    <dbReference type="NCBI Taxonomy" id="2918883"/>
    <lineage>
        <taxon>Eukaryota</taxon>
        <taxon>Metamonada</taxon>
        <taxon>Carpediemonas-like organisms</taxon>
        <taxon>Aduncisulcus</taxon>
    </lineage>
</organism>
<protein>
    <submittedName>
        <fullName evidence="2">Uncharacterized protein</fullName>
    </submittedName>
</protein>
<dbReference type="EMBL" id="BQXS01011402">
    <property type="protein sequence ID" value="GKT37163.1"/>
    <property type="molecule type" value="Genomic_DNA"/>
</dbReference>
<feature type="region of interest" description="Disordered" evidence="1">
    <location>
        <begin position="253"/>
        <end position="291"/>
    </location>
</feature>
<accession>A0ABQ5KXJ2</accession>
<proteinExistence type="predicted"/>
<evidence type="ECO:0000313" key="2">
    <source>
        <dbReference type="EMBL" id="GKT37163.1"/>
    </source>
</evidence>
<feature type="compositionally biased region" description="Polar residues" evidence="1">
    <location>
        <begin position="277"/>
        <end position="286"/>
    </location>
</feature>
<comment type="caution">
    <text evidence="2">The sequence shown here is derived from an EMBL/GenBank/DDBJ whole genome shotgun (WGS) entry which is preliminary data.</text>
</comment>
<name>A0ABQ5KXJ2_9EUKA</name>
<gene>
    <name evidence="2" type="ORF">ADUPG1_010004</name>
</gene>
<evidence type="ECO:0000313" key="3">
    <source>
        <dbReference type="Proteomes" id="UP001057375"/>
    </source>
</evidence>